<proteinExistence type="predicted"/>
<accession>A0A7R9LMT0</accession>
<protein>
    <submittedName>
        <fullName evidence="1">Uncharacterized protein</fullName>
    </submittedName>
</protein>
<dbReference type="Proteomes" id="UP000728032">
    <property type="component" value="Unassembled WGS sequence"/>
</dbReference>
<organism evidence="1">
    <name type="scientific">Oppiella nova</name>
    <dbReference type="NCBI Taxonomy" id="334625"/>
    <lineage>
        <taxon>Eukaryota</taxon>
        <taxon>Metazoa</taxon>
        <taxon>Ecdysozoa</taxon>
        <taxon>Arthropoda</taxon>
        <taxon>Chelicerata</taxon>
        <taxon>Arachnida</taxon>
        <taxon>Acari</taxon>
        <taxon>Acariformes</taxon>
        <taxon>Sarcoptiformes</taxon>
        <taxon>Oribatida</taxon>
        <taxon>Brachypylina</taxon>
        <taxon>Oppioidea</taxon>
        <taxon>Oppiidae</taxon>
        <taxon>Oppiella</taxon>
    </lineage>
</organism>
<dbReference type="OrthoDB" id="414175at2759"/>
<reference evidence="1" key="1">
    <citation type="submission" date="2020-11" db="EMBL/GenBank/DDBJ databases">
        <authorList>
            <person name="Tran Van P."/>
        </authorList>
    </citation>
    <scope>NUCLEOTIDE SEQUENCE</scope>
</reference>
<sequence>MENLVDFVSSSITIKSKEAVNRLIKSFENRRKDCDVSKQEGPDDVYFSVPVTTSRTTTSPAQPTRFQESKKWALVLLRGLDCCSSTTIAFHYISPDMMI</sequence>
<dbReference type="EMBL" id="OC916522">
    <property type="protein sequence ID" value="CAD7644502.1"/>
    <property type="molecule type" value="Genomic_DNA"/>
</dbReference>
<gene>
    <name evidence="1" type="ORF">ONB1V03_LOCUS4700</name>
</gene>
<evidence type="ECO:0000313" key="1">
    <source>
        <dbReference type="EMBL" id="CAD7644502.1"/>
    </source>
</evidence>
<dbReference type="EMBL" id="CAJPVJ010001697">
    <property type="protein sequence ID" value="CAG2165154.1"/>
    <property type="molecule type" value="Genomic_DNA"/>
</dbReference>
<dbReference type="AlphaFoldDB" id="A0A7R9LMT0"/>
<name>A0A7R9LMT0_9ACAR</name>
<keyword evidence="2" id="KW-1185">Reference proteome</keyword>
<evidence type="ECO:0000313" key="2">
    <source>
        <dbReference type="Proteomes" id="UP000728032"/>
    </source>
</evidence>